<evidence type="ECO:0000256" key="1">
    <source>
        <dbReference type="SAM" id="Phobius"/>
    </source>
</evidence>
<keyword evidence="1" id="KW-1133">Transmembrane helix</keyword>
<protein>
    <recommendedName>
        <fullName evidence="4">DUF1772-domain-containing protein</fullName>
    </recommendedName>
</protein>
<proteinExistence type="predicted"/>
<keyword evidence="1" id="KW-0812">Transmembrane</keyword>
<evidence type="ECO:0000313" key="2">
    <source>
        <dbReference type="EMBL" id="KAF2664466.1"/>
    </source>
</evidence>
<organism evidence="2 3">
    <name type="scientific">Microthyrium microscopicum</name>
    <dbReference type="NCBI Taxonomy" id="703497"/>
    <lineage>
        <taxon>Eukaryota</taxon>
        <taxon>Fungi</taxon>
        <taxon>Dikarya</taxon>
        <taxon>Ascomycota</taxon>
        <taxon>Pezizomycotina</taxon>
        <taxon>Dothideomycetes</taxon>
        <taxon>Dothideomycetes incertae sedis</taxon>
        <taxon>Microthyriales</taxon>
        <taxon>Microthyriaceae</taxon>
        <taxon>Microthyrium</taxon>
    </lineage>
</organism>
<dbReference type="Pfam" id="PF08592">
    <property type="entry name" value="Anthrone_oxy"/>
    <property type="match status" value="1"/>
</dbReference>
<evidence type="ECO:0008006" key="4">
    <source>
        <dbReference type="Google" id="ProtNLM"/>
    </source>
</evidence>
<name>A0A6A6TYG3_9PEZI</name>
<dbReference type="InterPro" id="IPR013901">
    <property type="entry name" value="Anthrone_oxy"/>
</dbReference>
<accession>A0A6A6TYG3</accession>
<feature type="transmembrane region" description="Helical" evidence="1">
    <location>
        <begin position="57"/>
        <end position="76"/>
    </location>
</feature>
<keyword evidence="3" id="KW-1185">Reference proteome</keyword>
<evidence type="ECO:0000313" key="3">
    <source>
        <dbReference type="Proteomes" id="UP000799302"/>
    </source>
</evidence>
<keyword evidence="1" id="KW-0472">Membrane</keyword>
<dbReference type="OrthoDB" id="5954308at2759"/>
<feature type="transmembrane region" description="Helical" evidence="1">
    <location>
        <begin position="82"/>
        <end position="105"/>
    </location>
</feature>
<gene>
    <name evidence="2" type="ORF">BT63DRAFT_90213</name>
</gene>
<dbReference type="Proteomes" id="UP000799302">
    <property type="component" value="Unassembled WGS sequence"/>
</dbReference>
<sequence>MALPTLTSLAKVAGISSSGIFAGYTWALSDAAMPAIIAASDEVTVARQWRIQYLKGFLIAMPATVINILSWSYLAYITSDTFARQLFVTAAVTTGSGTVFAWTALRYINGALAIKADKSAGPQQSIALNYSRKESGTKNLEAGHSTQELAAKWKQYNAFRSVILLLGTVVGAYALAL</sequence>
<dbReference type="AlphaFoldDB" id="A0A6A6TYG3"/>
<feature type="transmembrane region" description="Helical" evidence="1">
    <location>
        <begin position="158"/>
        <end position="176"/>
    </location>
</feature>
<dbReference type="EMBL" id="MU004242">
    <property type="protein sequence ID" value="KAF2664466.1"/>
    <property type="molecule type" value="Genomic_DNA"/>
</dbReference>
<reference evidence="2" key="1">
    <citation type="journal article" date="2020" name="Stud. Mycol.">
        <title>101 Dothideomycetes genomes: a test case for predicting lifestyles and emergence of pathogens.</title>
        <authorList>
            <person name="Haridas S."/>
            <person name="Albert R."/>
            <person name="Binder M."/>
            <person name="Bloem J."/>
            <person name="Labutti K."/>
            <person name="Salamov A."/>
            <person name="Andreopoulos B."/>
            <person name="Baker S."/>
            <person name="Barry K."/>
            <person name="Bills G."/>
            <person name="Bluhm B."/>
            <person name="Cannon C."/>
            <person name="Castanera R."/>
            <person name="Culley D."/>
            <person name="Daum C."/>
            <person name="Ezra D."/>
            <person name="Gonzalez J."/>
            <person name="Henrissat B."/>
            <person name="Kuo A."/>
            <person name="Liang C."/>
            <person name="Lipzen A."/>
            <person name="Lutzoni F."/>
            <person name="Magnuson J."/>
            <person name="Mondo S."/>
            <person name="Nolan M."/>
            <person name="Ohm R."/>
            <person name="Pangilinan J."/>
            <person name="Park H.-J."/>
            <person name="Ramirez L."/>
            <person name="Alfaro M."/>
            <person name="Sun H."/>
            <person name="Tritt A."/>
            <person name="Yoshinaga Y."/>
            <person name="Zwiers L.-H."/>
            <person name="Turgeon B."/>
            <person name="Goodwin S."/>
            <person name="Spatafora J."/>
            <person name="Crous P."/>
            <person name="Grigoriev I."/>
        </authorList>
    </citation>
    <scope>NUCLEOTIDE SEQUENCE</scope>
    <source>
        <strain evidence="2">CBS 115976</strain>
    </source>
</reference>